<evidence type="ECO:0000256" key="1">
    <source>
        <dbReference type="ARBA" id="ARBA00023002"/>
    </source>
</evidence>
<feature type="domain" description="Saccharopine dehydrogenase NADP binding" evidence="2">
    <location>
        <begin position="10"/>
        <end position="120"/>
    </location>
</feature>
<feature type="domain" description="Saccharopine dehydrogenase-like C-terminal" evidence="3">
    <location>
        <begin position="124"/>
        <end position="376"/>
    </location>
</feature>
<dbReference type="OrthoDB" id="973788at2"/>
<dbReference type="SUPFAM" id="SSF55347">
    <property type="entry name" value="Glyceraldehyde-3-phosphate dehydrogenase-like, C-terminal domain"/>
    <property type="match status" value="1"/>
</dbReference>
<protein>
    <submittedName>
        <fullName evidence="4">Saccharopine dehydrogenase</fullName>
    </submittedName>
</protein>
<dbReference type="InterPro" id="IPR032095">
    <property type="entry name" value="Sacchrp_dh-like_C"/>
</dbReference>
<evidence type="ECO:0000313" key="4">
    <source>
        <dbReference type="EMBL" id="PLW78614.1"/>
    </source>
</evidence>
<dbReference type="RefSeq" id="WP_101532379.1">
    <property type="nucleotide sequence ID" value="NZ_PKUQ01000002.1"/>
</dbReference>
<evidence type="ECO:0000259" key="2">
    <source>
        <dbReference type="Pfam" id="PF03435"/>
    </source>
</evidence>
<dbReference type="GO" id="GO:0005737">
    <property type="term" value="C:cytoplasm"/>
    <property type="evidence" value="ECO:0007669"/>
    <property type="project" value="TreeGrafter"/>
</dbReference>
<keyword evidence="5" id="KW-1185">Reference proteome</keyword>
<dbReference type="AlphaFoldDB" id="A0A2N5XVU4"/>
<accession>A0A2N5XVU4</accession>
<name>A0A2N5XVU4_9HYPH</name>
<dbReference type="Gene3D" id="3.40.50.720">
    <property type="entry name" value="NAD(P)-binding Rossmann-like Domain"/>
    <property type="match status" value="1"/>
</dbReference>
<dbReference type="InterPro" id="IPR005097">
    <property type="entry name" value="Sacchrp_dh_NADP-bd"/>
</dbReference>
<dbReference type="Gene3D" id="3.30.360.10">
    <property type="entry name" value="Dihydrodipicolinate Reductase, domain 2"/>
    <property type="match status" value="1"/>
</dbReference>
<dbReference type="Pfam" id="PF03435">
    <property type="entry name" value="Sacchrp_dh_NADP"/>
    <property type="match status" value="1"/>
</dbReference>
<evidence type="ECO:0000313" key="5">
    <source>
        <dbReference type="Proteomes" id="UP000234881"/>
    </source>
</evidence>
<gene>
    <name evidence="4" type="ORF">C0081_03230</name>
</gene>
<dbReference type="PANTHER" id="PTHR11133:SF23">
    <property type="entry name" value="SACCHAROPINE DEHYDROGENASE [NAD(+), L-LYSINE-FORMING]"/>
    <property type="match status" value="1"/>
</dbReference>
<sequence length="394" mass="43854">MKAESKTFHWVGAGLASVPGIKRLIAKEHTLKIWERDVSKAYLATKGLSGNFDVCAATDGAMQAAIHPGDIVISMLPTHMHTSMARLCLEKDAHFVSSSYINSEMAALNQQAKDKNLTFINEVGLDPGVDHLLAHLLMDDYRSSPYFDPHNTHDFRSYCGGFPAVANDFKYKFSWSPLGVLKALKSPAKAILEDHIVTIEKPWDAVEPYVLNLPHQTEMFQSYPNRDSLPFMQDYGFGTDWTIARFVRGTLRLDGWSDAWKSVFDTIETTDNDDKELAALSDRLWADHSYQEGEMDRVVLSVDLKVSHDGRVVWHKTKSLDSYGTAQNSAMARLVSIPVSLAAEAILKGQLNAGVQAAPNDPGMIRAWLETIAEHGDMIYHTDHCMTAKLEAAE</sequence>
<keyword evidence="1" id="KW-0560">Oxidoreductase</keyword>
<dbReference type="EMBL" id="PKUQ01000002">
    <property type="protein sequence ID" value="PLW78614.1"/>
    <property type="molecule type" value="Genomic_DNA"/>
</dbReference>
<comment type="caution">
    <text evidence="4">The sequence shown here is derived from an EMBL/GenBank/DDBJ whole genome shotgun (WGS) entry which is preliminary data.</text>
</comment>
<dbReference type="GO" id="GO:0004753">
    <property type="term" value="F:saccharopine dehydrogenase activity"/>
    <property type="evidence" value="ECO:0007669"/>
    <property type="project" value="TreeGrafter"/>
</dbReference>
<organism evidence="4 5">
    <name type="scientific">Cohaesibacter celericrescens</name>
    <dbReference type="NCBI Taxonomy" id="2067669"/>
    <lineage>
        <taxon>Bacteria</taxon>
        <taxon>Pseudomonadati</taxon>
        <taxon>Pseudomonadota</taxon>
        <taxon>Alphaproteobacteria</taxon>
        <taxon>Hyphomicrobiales</taxon>
        <taxon>Cohaesibacteraceae</taxon>
    </lineage>
</organism>
<dbReference type="PANTHER" id="PTHR11133">
    <property type="entry name" value="SACCHAROPINE DEHYDROGENASE"/>
    <property type="match status" value="1"/>
</dbReference>
<dbReference type="InterPro" id="IPR036291">
    <property type="entry name" value="NAD(P)-bd_dom_sf"/>
</dbReference>
<proteinExistence type="predicted"/>
<dbReference type="SUPFAM" id="SSF51735">
    <property type="entry name" value="NAD(P)-binding Rossmann-fold domains"/>
    <property type="match status" value="1"/>
</dbReference>
<evidence type="ECO:0000259" key="3">
    <source>
        <dbReference type="Pfam" id="PF16653"/>
    </source>
</evidence>
<dbReference type="GO" id="GO:0019878">
    <property type="term" value="P:lysine biosynthetic process via aminoadipic acid"/>
    <property type="evidence" value="ECO:0007669"/>
    <property type="project" value="TreeGrafter"/>
</dbReference>
<dbReference type="Proteomes" id="UP000234881">
    <property type="component" value="Unassembled WGS sequence"/>
</dbReference>
<reference evidence="4 5" key="1">
    <citation type="submission" date="2018-01" db="EMBL/GenBank/DDBJ databases">
        <title>The draft genome sequence of Cohaesibacter sp. H1304.</title>
        <authorList>
            <person name="Wang N.-N."/>
            <person name="Du Z.-J."/>
        </authorList>
    </citation>
    <scope>NUCLEOTIDE SEQUENCE [LARGE SCALE GENOMIC DNA]</scope>
    <source>
        <strain evidence="4 5">H1304</strain>
    </source>
</reference>
<dbReference type="Pfam" id="PF16653">
    <property type="entry name" value="Sacchrp_dh_C"/>
    <property type="match status" value="1"/>
</dbReference>
<dbReference type="InterPro" id="IPR051168">
    <property type="entry name" value="AASS"/>
</dbReference>